<dbReference type="GO" id="GO:0005886">
    <property type="term" value="C:plasma membrane"/>
    <property type="evidence" value="ECO:0007669"/>
    <property type="project" value="UniProtKB-SubCell"/>
</dbReference>
<evidence type="ECO:0000256" key="7">
    <source>
        <dbReference type="ARBA" id="ARBA00023136"/>
    </source>
</evidence>
<keyword evidence="3 13" id="KW-0812">Transmembrane</keyword>
<keyword evidence="5" id="KW-0391">Immunity</keyword>
<dbReference type="InterPro" id="IPR003599">
    <property type="entry name" value="Ig_sub"/>
</dbReference>
<sequence length="421" mass="46026">MRLLLLFYLLRRLAEIWSVVFVMNPEPGITPDTQGLVLQNGQTDGPHWSQKSRGTLVAQERGSSAITGPKAMSSLEGGSLTVQCQYTPEWENSVKWWCRGAAWSSCKFVVKTTGSEKEVKKDRVSIRDNRKSRTITVIMEKLRLNDADTYWCGIEKFGTDLGVQVKVTIDPAPTTVPATAPATSAINMFTVPVSLEETSGSPAVTSPGSNSGSVLLKASTLLPFISAVLLLLLMVASLVVWRMLKRQKKAAGISPEQEHQGPNVSDKPCAQMAMYSWPSCKGRGRGQGVLQPLEGDICYANLSLQQTENSGSSRNSTRPSSPAQASTEEVQYVTMASFPREDMACAALSLETSDQEPTYSNMGQLITRIPSRSHEEPTEYSTIRGRREGHRGEDSVMVGAKVGVMQPGSTERHSLQELKRL</sequence>
<dbReference type="InterPro" id="IPR013106">
    <property type="entry name" value="Ig_V-set"/>
</dbReference>
<dbReference type="SMART" id="SM00409">
    <property type="entry name" value="IG"/>
    <property type="match status" value="1"/>
</dbReference>
<protein>
    <submittedName>
        <fullName evidence="17">LOW QUALITY PROTEIN: CMRF35-like molecule 1</fullName>
    </submittedName>
</protein>
<evidence type="ECO:0000256" key="2">
    <source>
        <dbReference type="ARBA" id="ARBA00022475"/>
    </source>
</evidence>
<evidence type="ECO:0000259" key="15">
    <source>
        <dbReference type="PROSITE" id="PS50835"/>
    </source>
</evidence>
<dbReference type="RefSeq" id="XP_007454462.1">
    <property type="nucleotide sequence ID" value="XM_007454400.1"/>
</dbReference>
<dbReference type="PROSITE" id="PS50835">
    <property type="entry name" value="IG_LIKE"/>
    <property type="match status" value="1"/>
</dbReference>
<evidence type="ECO:0000256" key="13">
    <source>
        <dbReference type="SAM" id="Phobius"/>
    </source>
</evidence>
<feature type="signal peptide" evidence="14">
    <location>
        <begin position="1"/>
        <end position="18"/>
    </location>
</feature>
<dbReference type="GO" id="GO:0004888">
    <property type="term" value="F:transmembrane signaling receptor activity"/>
    <property type="evidence" value="ECO:0007669"/>
    <property type="project" value="TreeGrafter"/>
</dbReference>
<evidence type="ECO:0000256" key="9">
    <source>
        <dbReference type="ARBA" id="ARBA00023170"/>
    </source>
</evidence>
<dbReference type="InterPro" id="IPR050671">
    <property type="entry name" value="CD300_family_receptors"/>
</dbReference>
<dbReference type="InterPro" id="IPR013783">
    <property type="entry name" value="Ig-like_fold"/>
</dbReference>
<dbReference type="GeneID" id="103070365"/>
<keyword evidence="6 13" id="KW-1133">Transmembrane helix</keyword>
<evidence type="ECO:0000313" key="16">
    <source>
        <dbReference type="Proteomes" id="UP000265300"/>
    </source>
</evidence>
<evidence type="ECO:0000313" key="17">
    <source>
        <dbReference type="RefSeq" id="XP_007454462.1"/>
    </source>
</evidence>
<dbReference type="STRING" id="118797.A0A340X3E6"/>
<feature type="region of interest" description="Disordered" evidence="12">
    <location>
        <begin position="372"/>
        <end position="393"/>
    </location>
</feature>
<feature type="region of interest" description="Disordered" evidence="12">
    <location>
        <begin position="308"/>
        <end position="329"/>
    </location>
</feature>
<proteinExistence type="inferred from homology"/>
<feature type="transmembrane region" description="Helical" evidence="13">
    <location>
        <begin position="221"/>
        <end position="241"/>
    </location>
</feature>
<dbReference type="InParanoid" id="A0A340X3E6"/>
<dbReference type="OrthoDB" id="8920197at2759"/>
<dbReference type="GO" id="GO:0002376">
    <property type="term" value="P:immune system process"/>
    <property type="evidence" value="ECO:0007669"/>
    <property type="project" value="UniProtKB-KW"/>
</dbReference>
<dbReference type="AlphaFoldDB" id="A0A340X3E6"/>
<evidence type="ECO:0000256" key="1">
    <source>
        <dbReference type="ARBA" id="ARBA00004251"/>
    </source>
</evidence>
<organism evidence="16 17">
    <name type="scientific">Lipotes vexillifer</name>
    <name type="common">Yangtze river dolphin</name>
    <dbReference type="NCBI Taxonomy" id="118797"/>
    <lineage>
        <taxon>Eukaryota</taxon>
        <taxon>Metazoa</taxon>
        <taxon>Chordata</taxon>
        <taxon>Craniata</taxon>
        <taxon>Vertebrata</taxon>
        <taxon>Euteleostomi</taxon>
        <taxon>Mammalia</taxon>
        <taxon>Eutheria</taxon>
        <taxon>Laurasiatheria</taxon>
        <taxon>Artiodactyla</taxon>
        <taxon>Whippomorpha</taxon>
        <taxon>Cetacea</taxon>
        <taxon>Odontoceti</taxon>
        <taxon>Lipotidae</taxon>
        <taxon>Lipotes</taxon>
    </lineage>
</organism>
<keyword evidence="10" id="KW-0393">Immunoglobulin domain</keyword>
<evidence type="ECO:0000256" key="4">
    <source>
        <dbReference type="ARBA" id="ARBA00022729"/>
    </source>
</evidence>
<dbReference type="KEGG" id="lve:103070365"/>
<evidence type="ECO:0000256" key="8">
    <source>
        <dbReference type="ARBA" id="ARBA00023157"/>
    </source>
</evidence>
<keyword evidence="2" id="KW-1003">Cell membrane</keyword>
<evidence type="ECO:0000256" key="3">
    <source>
        <dbReference type="ARBA" id="ARBA00022692"/>
    </source>
</evidence>
<dbReference type="PANTHER" id="PTHR11860:SF101">
    <property type="entry name" value="CMRF35-LIKE MOLECULE 1"/>
    <property type="match status" value="1"/>
</dbReference>
<keyword evidence="16" id="KW-1185">Reference proteome</keyword>
<keyword evidence="7 13" id="KW-0472">Membrane</keyword>
<dbReference type="SUPFAM" id="SSF48726">
    <property type="entry name" value="Immunoglobulin"/>
    <property type="match status" value="1"/>
</dbReference>
<dbReference type="InterPro" id="IPR007110">
    <property type="entry name" value="Ig-like_dom"/>
</dbReference>
<evidence type="ECO:0000256" key="6">
    <source>
        <dbReference type="ARBA" id="ARBA00022989"/>
    </source>
</evidence>
<feature type="compositionally biased region" description="Low complexity" evidence="12">
    <location>
        <begin position="309"/>
        <end position="322"/>
    </location>
</feature>
<keyword evidence="4 14" id="KW-0732">Signal</keyword>
<dbReference type="CTD" id="146722"/>
<dbReference type="Gene3D" id="2.60.40.10">
    <property type="entry name" value="Immunoglobulins"/>
    <property type="match status" value="1"/>
</dbReference>
<dbReference type="CDD" id="cd05716">
    <property type="entry name" value="IgV_pIgR_like"/>
    <property type="match status" value="1"/>
</dbReference>
<dbReference type="PANTHER" id="PTHR11860">
    <property type="entry name" value="POLYMERIC-IMMUNOGLOBULIN RECEPTOR"/>
    <property type="match status" value="1"/>
</dbReference>
<accession>A0A340X3E6</accession>
<keyword evidence="9" id="KW-0675">Receptor</keyword>
<dbReference type="Proteomes" id="UP000265300">
    <property type="component" value="Unplaced"/>
</dbReference>
<evidence type="ECO:0000256" key="5">
    <source>
        <dbReference type="ARBA" id="ARBA00022859"/>
    </source>
</evidence>
<dbReference type="Pfam" id="PF07686">
    <property type="entry name" value="V-set"/>
    <property type="match status" value="1"/>
</dbReference>
<name>A0A340X3E6_LIPVE</name>
<evidence type="ECO:0000256" key="11">
    <source>
        <dbReference type="ARBA" id="ARBA00043958"/>
    </source>
</evidence>
<comment type="subcellular location">
    <subcellularLocation>
        <location evidence="1">Cell membrane</location>
        <topology evidence="1">Single-pass type I membrane protein</topology>
    </subcellularLocation>
</comment>
<reference evidence="17" key="1">
    <citation type="submission" date="2025-08" db="UniProtKB">
        <authorList>
            <consortium name="RefSeq"/>
        </authorList>
    </citation>
    <scope>IDENTIFICATION</scope>
</reference>
<gene>
    <name evidence="17" type="primary">CD300LF</name>
</gene>
<dbReference type="Pfam" id="PF15330">
    <property type="entry name" value="SIT"/>
    <property type="match status" value="1"/>
</dbReference>
<feature type="chain" id="PRO_5016246459" evidence="14">
    <location>
        <begin position="19"/>
        <end position="421"/>
    </location>
</feature>
<feature type="domain" description="Ig-like" evidence="15">
    <location>
        <begin position="46"/>
        <end position="168"/>
    </location>
</feature>
<evidence type="ECO:0000256" key="14">
    <source>
        <dbReference type="SAM" id="SignalP"/>
    </source>
</evidence>
<dbReference type="InterPro" id="IPR036179">
    <property type="entry name" value="Ig-like_dom_sf"/>
</dbReference>
<comment type="similarity">
    <text evidence="11">Belongs to the CD300 family.</text>
</comment>
<evidence type="ECO:0000256" key="10">
    <source>
        <dbReference type="ARBA" id="ARBA00023319"/>
    </source>
</evidence>
<dbReference type="FunCoup" id="A0A340X3E6">
    <property type="interactions" value="375"/>
</dbReference>
<evidence type="ECO:0000256" key="12">
    <source>
        <dbReference type="SAM" id="MobiDB-lite"/>
    </source>
</evidence>
<keyword evidence="8" id="KW-1015">Disulfide bond</keyword>
<dbReference type="FunFam" id="2.60.40.10:FF:000370">
    <property type="entry name" value="CMRF35-like molecule 1"/>
    <property type="match status" value="1"/>
</dbReference>